<accession>A0A914CXA5</accession>
<dbReference type="InterPro" id="IPR016651">
    <property type="entry name" value="LCMT1"/>
</dbReference>
<dbReference type="WBParaSite" id="ACRNAN_scaffold15460.g16132.t1">
    <property type="protein sequence ID" value="ACRNAN_scaffold15460.g16132.t1"/>
    <property type="gene ID" value="ACRNAN_scaffold15460.g16132"/>
</dbReference>
<dbReference type="EC" id="2.1.1.233" evidence="7"/>
<dbReference type="GO" id="GO:0032259">
    <property type="term" value="P:methylation"/>
    <property type="evidence" value="ECO:0007669"/>
    <property type="project" value="UniProtKB-KW"/>
</dbReference>
<evidence type="ECO:0000313" key="10">
    <source>
        <dbReference type="WBParaSite" id="ACRNAN_scaffold15460.g16132.t1"/>
    </source>
</evidence>
<dbReference type="PANTHER" id="PTHR13600">
    <property type="entry name" value="LEUCINE CARBOXYL METHYLTRANSFERASE"/>
    <property type="match status" value="1"/>
</dbReference>
<comment type="catalytic activity">
    <reaction evidence="1 7">
        <text>[phosphatase 2A protein]-C-terminal L-leucine + S-adenosyl-L-methionine = [phosphatase 2A protein]-C-terminal L-leucine methyl ester + S-adenosyl-L-homocysteine</text>
        <dbReference type="Rhea" id="RHEA:48544"/>
        <dbReference type="Rhea" id="RHEA-COMP:12134"/>
        <dbReference type="Rhea" id="RHEA-COMP:12135"/>
        <dbReference type="ChEBI" id="CHEBI:57856"/>
        <dbReference type="ChEBI" id="CHEBI:59789"/>
        <dbReference type="ChEBI" id="CHEBI:90516"/>
        <dbReference type="ChEBI" id="CHEBI:90517"/>
        <dbReference type="EC" id="2.1.1.233"/>
    </reaction>
</comment>
<dbReference type="InterPro" id="IPR029063">
    <property type="entry name" value="SAM-dependent_MTases_sf"/>
</dbReference>
<name>A0A914CXA5_9BILA</name>
<keyword evidence="5 7" id="KW-0808">Transferase</keyword>
<dbReference type="PANTHER" id="PTHR13600:SF33">
    <property type="entry name" value="LEUCINE CARBOXYL METHYLTRANSFERASE 1"/>
    <property type="match status" value="1"/>
</dbReference>
<evidence type="ECO:0000256" key="2">
    <source>
        <dbReference type="ARBA" id="ARBA00003455"/>
    </source>
</evidence>
<dbReference type="GO" id="GO:0018423">
    <property type="term" value="F:protein C-terminal leucine carboxyl O-methyltransferase activity"/>
    <property type="evidence" value="ECO:0007669"/>
    <property type="project" value="UniProtKB-EC"/>
</dbReference>
<dbReference type="AlphaFoldDB" id="A0A914CXA5"/>
<evidence type="ECO:0000256" key="4">
    <source>
        <dbReference type="ARBA" id="ARBA00022603"/>
    </source>
</evidence>
<keyword evidence="4 7" id="KW-0489">Methyltransferase</keyword>
<proteinExistence type="inferred from homology"/>
<protein>
    <recommendedName>
        <fullName evidence="7">Leucine carboxyl methyltransferase 1</fullName>
        <ecNumber evidence="7">2.1.1.233</ecNumber>
    </recommendedName>
</protein>
<sequence length="308" mass="35208">MESEADLGDGLLSSTIGCRRRSASVSDDYSVQKTNDDATESKYAAIQLKYWEDPFIDHFIHGCNDMPHRRDPEISRGYWARTAAVFSIVEQFVEKVGPSAQIVSLGAGFDTLYWRLKQKGCKFGRYIEVDFASVTAKKIRLLRNPHKTPDLASFFSEKLAESHHTDLHAGDYHIVASDLRQLKELEAKLFTTGLNKAEPLLVNMTDKFSQIMTNNLNSRGIVLPGITACENLETQKQRFLDSGFDYVHVWTMDKIYREFLDKIEVARIEKIEFLDEKELLSQLLDHYCIVNAVKETNSKLDFKNITPK</sequence>
<organism evidence="9 10">
    <name type="scientific">Acrobeloides nanus</name>
    <dbReference type="NCBI Taxonomy" id="290746"/>
    <lineage>
        <taxon>Eukaryota</taxon>
        <taxon>Metazoa</taxon>
        <taxon>Ecdysozoa</taxon>
        <taxon>Nematoda</taxon>
        <taxon>Chromadorea</taxon>
        <taxon>Rhabditida</taxon>
        <taxon>Tylenchina</taxon>
        <taxon>Cephalobomorpha</taxon>
        <taxon>Cephaloboidea</taxon>
        <taxon>Cephalobidae</taxon>
        <taxon>Acrobeloides</taxon>
    </lineage>
</organism>
<evidence type="ECO:0000256" key="7">
    <source>
        <dbReference type="PIRNR" id="PIRNR016305"/>
    </source>
</evidence>
<keyword evidence="6 7" id="KW-0949">S-adenosyl-L-methionine</keyword>
<dbReference type="SUPFAM" id="SSF53335">
    <property type="entry name" value="S-adenosyl-L-methionine-dependent methyltransferases"/>
    <property type="match status" value="1"/>
</dbReference>
<evidence type="ECO:0000256" key="8">
    <source>
        <dbReference type="PIRSR" id="PIRSR016305-1"/>
    </source>
</evidence>
<evidence type="ECO:0000313" key="9">
    <source>
        <dbReference type="Proteomes" id="UP000887540"/>
    </source>
</evidence>
<evidence type="ECO:0000256" key="3">
    <source>
        <dbReference type="ARBA" id="ARBA00010703"/>
    </source>
</evidence>
<feature type="binding site" evidence="8">
    <location>
        <position position="81"/>
    </location>
    <ligand>
        <name>S-adenosyl-L-methionine</name>
        <dbReference type="ChEBI" id="CHEBI:59789"/>
    </ligand>
</feature>
<feature type="binding site" evidence="8">
    <location>
        <position position="106"/>
    </location>
    <ligand>
        <name>S-adenosyl-L-methionine</name>
        <dbReference type="ChEBI" id="CHEBI:59789"/>
    </ligand>
</feature>
<dbReference type="PIRSF" id="PIRSF016305">
    <property type="entry name" value="LCM_mtfrase"/>
    <property type="match status" value="1"/>
</dbReference>
<evidence type="ECO:0000256" key="6">
    <source>
        <dbReference type="ARBA" id="ARBA00022691"/>
    </source>
</evidence>
<comment type="similarity">
    <text evidence="3 7">Belongs to the methyltransferase superfamily. LCMT family.</text>
</comment>
<evidence type="ECO:0000256" key="5">
    <source>
        <dbReference type="ARBA" id="ARBA00022679"/>
    </source>
</evidence>
<dbReference type="Gene3D" id="3.40.50.150">
    <property type="entry name" value="Vaccinia Virus protein VP39"/>
    <property type="match status" value="2"/>
</dbReference>
<reference evidence="10" key="1">
    <citation type="submission" date="2022-11" db="UniProtKB">
        <authorList>
            <consortium name="WormBaseParasite"/>
        </authorList>
    </citation>
    <scope>IDENTIFICATION</scope>
</reference>
<dbReference type="GO" id="GO:0005829">
    <property type="term" value="C:cytosol"/>
    <property type="evidence" value="ECO:0007669"/>
    <property type="project" value="TreeGrafter"/>
</dbReference>
<comment type="function">
    <text evidence="2 7">Methylates the carboxyl group of the C-terminal leucine residue of protein phosphatase 2A catalytic subunits to form alpha-leucine ester residues.</text>
</comment>
<dbReference type="InterPro" id="IPR007213">
    <property type="entry name" value="Ppm1/Ppm2/Tcmp"/>
</dbReference>
<evidence type="ECO:0000256" key="1">
    <source>
        <dbReference type="ARBA" id="ARBA00000724"/>
    </source>
</evidence>
<dbReference type="Pfam" id="PF04072">
    <property type="entry name" value="LCM"/>
    <property type="match status" value="1"/>
</dbReference>
<dbReference type="Proteomes" id="UP000887540">
    <property type="component" value="Unplaced"/>
</dbReference>
<keyword evidence="9" id="KW-1185">Reference proteome</keyword>